<sequence>MTTASGFMIFRFQREEQMQEILERGPWLFGGKAIILQPWHPLFVFDKNRISKLPVWIRLHGLPFSLWSREGLSLVSSMVGHPLSCDEATFNCTRLDFARVCVELDATQPFVHSFEINTPLSNTPLHIEVEFEWKPLRCAKCQLFGHSCKQAEQEKTKEDAQLIHEEGNMALTMNGTNTGSKGFRVFRSDDIALFACYLDLSKPTSNRPR</sequence>
<keyword evidence="3" id="KW-1185">Reference proteome</keyword>
<dbReference type="PANTHER" id="PTHR31286:SF99">
    <property type="entry name" value="DUF4283 DOMAIN-CONTAINING PROTEIN"/>
    <property type="match status" value="1"/>
</dbReference>
<reference evidence="3" key="1">
    <citation type="journal article" date="2019" name="Gigascience">
        <title>De novo genome assembly of the endangered Acer yangbiense, a plant species with extremely small populations endemic to Yunnan Province, China.</title>
        <authorList>
            <person name="Yang J."/>
            <person name="Wariss H.M."/>
            <person name="Tao L."/>
            <person name="Zhang R."/>
            <person name="Yun Q."/>
            <person name="Hollingsworth P."/>
            <person name="Dao Z."/>
            <person name="Luo G."/>
            <person name="Guo H."/>
            <person name="Ma Y."/>
            <person name="Sun W."/>
        </authorList>
    </citation>
    <scope>NUCLEOTIDE SEQUENCE [LARGE SCALE GENOMIC DNA]</scope>
    <source>
        <strain evidence="3">cv. br00</strain>
    </source>
</reference>
<dbReference type="InterPro" id="IPR025558">
    <property type="entry name" value="DUF4283"/>
</dbReference>
<accession>A0A5N5K408</accession>
<dbReference type="Pfam" id="PF14111">
    <property type="entry name" value="DUF4283"/>
    <property type="match status" value="1"/>
</dbReference>
<dbReference type="EMBL" id="VDCV01000016">
    <property type="protein sequence ID" value="KAB5521997.1"/>
    <property type="molecule type" value="Genomic_DNA"/>
</dbReference>
<evidence type="ECO:0000313" key="3">
    <source>
        <dbReference type="Proteomes" id="UP000326939"/>
    </source>
</evidence>
<organism evidence="2 3">
    <name type="scientific">Salix brachista</name>
    <dbReference type="NCBI Taxonomy" id="2182728"/>
    <lineage>
        <taxon>Eukaryota</taxon>
        <taxon>Viridiplantae</taxon>
        <taxon>Streptophyta</taxon>
        <taxon>Embryophyta</taxon>
        <taxon>Tracheophyta</taxon>
        <taxon>Spermatophyta</taxon>
        <taxon>Magnoliopsida</taxon>
        <taxon>eudicotyledons</taxon>
        <taxon>Gunneridae</taxon>
        <taxon>Pentapetalae</taxon>
        <taxon>rosids</taxon>
        <taxon>fabids</taxon>
        <taxon>Malpighiales</taxon>
        <taxon>Salicaceae</taxon>
        <taxon>Saliceae</taxon>
        <taxon>Salix</taxon>
    </lineage>
</organism>
<protein>
    <recommendedName>
        <fullName evidence="1">DUF4283 domain-containing protein</fullName>
    </recommendedName>
</protein>
<proteinExistence type="predicted"/>
<feature type="domain" description="DUF4283" evidence="1">
    <location>
        <begin position="5"/>
        <end position="46"/>
    </location>
</feature>
<evidence type="ECO:0000313" key="2">
    <source>
        <dbReference type="EMBL" id="KAB5521997.1"/>
    </source>
</evidence>
<dbReference type="PANTHER" id="PTHR31286">
    <property type="entry name" value="GLYCINE-RICH CELL WALL STRUCTURAL PROTEIN 1.8-LIKE"/>
    <property type="match status" value="1"/>
</dbReference>
<evidence type="ECO:0000259" key="1">
    <source>
        <dbReference type="Pfam" id="PF14111"/>
    </source>
</evidence>
<comment type="caution">
    <text evidence="2">The sequence shown here is derived from an EMBL/GenBank/DDBJ whole genome shotgun (WGS) entry which is preliminary data.</text>
</comment>
<dbReference type="AlphaFoldDB" id="A0A5N5K408"/>
<name>A0A5N5K408_9ROSI</name>
<dbReference type="InterPro" id="IPR040256">
    <property type="entry name" value="At4g02000-like"/>
</dbReference>
<dbReference type="Proteomes" id="UP000326939">
    <property type="component" value="Chromosome 16"/>
</dbReference>
<gene>
    <name evidence="2" type="ORF">DKX38_026316</name>
</gene>